<dbReference type="Proteomes" id="UP001501153">
    <property type="component" value="Unassembled WGS sequence"/>
</dbReference>
<feature type="chain" id="PRO_5046498250" description="Outer membrane protein beta-barrel domain-containing protein" evidence="1">
    <location>
        <begin position="22"/>
        <end position="434"/>
    </location>
</feature>
<reference evidence="3" key="1">
    <citation type="journal article" date="2019" name="Int. J. Syst. Evol. Microbiol.">
        <title>The Global Catalogue of Microorganisms (GCM) 10K type strain sequencing project: providing services to taxonomists for standard genome sequencing and annotation.</title>
        <authorList>
            <consortium name="The Broad Institute Genomics Platform"/>
            <consortium name="The Broad Institute Genome Sequencing Center for Infectious Disease"/>
            <person name="Wu L."/>
            <person name="Ma J."/>
        </authorList>
    </citation>
    <scope>NUCLEOTIDE SEQUENCE [LARGE SCALE GENOMIC DNA]</scope>
    <source>
        <strain evidence="3">JCM 17923</strain>
    </source>
</reference>
<comment type="caution">
    <text evidence="2">The sequence shown here is derived from an EMBL/GenBank/DDBJ whole genome shotgun (WGS) entry which is preliminary data.</text>
</comment>
<dbReference type="RefSeq" id="WP_345237467.1">
    <property type="nucleotide sequence ID" value="NZ_BAABGZ010000074.1"/>
</dbReference>
<organism evidence="2 3">
    <name type="scientific">Hymenobacter saemangeumensis</name>
    <dbReference type="NCBI Taxonomy" id="1084522"/>
    <lineage>
        <taxon>Bacteria</taxon>
        <taxon>Pseudomonadati</taxon>
        <taxon>Bacteroidota</taxon>
        <taxon>Cytophagia</taxon>
        <taxon>Cytophagales</taxon>
        <taxon>Hymenobacteraceae</taxon>
        <taxon>Hymenobacter</taxon>
    </lineage>
</organism>
<dbReference type="EMBL" id="BAABGZ010000074">
    <property type="protein sequence ID" value="GAA4365385.1"/>
    <property type="molecule type" value="Genomic_DNA"/>
</dbReference>
<gene>
    <name evidence="2" type="ORF">GCM10023185_35610</name>
</gene>
<protein>
    <recommendedName>
        <fullName evidence="4">Outer membrane protein beta-barrel domain-containing protein</fullName>
    </recommendedName>
</protein>
<sequence length="434" mass="48475">MSNSLLRWILAACLFTPAVQAQTYEPGWVLRSSGDTLKGEVENAFWVEPPTFIRFRPNAASPSELFRPRQLRAVGFRGGRYFRYEALPIDHAAQTNLVSLPRGNKTDVQTDSLLAEVLLEGHATLFRVVRPGTTHYLIQQAGRPVLELSERKYLRAEANGTWVIADGNNYRAQLTLYFGDCPAARDAAQTTEFTTSDLVTLVQAYNQQCGPTRQPGRSYLAQPQALIPRRKLAFMGGLLAGLRYNRIESPSANIAGPCVDCGVHPFAGLYAELLRPGRNLAIYGELSGSKFNSQVREFAGYNSQNSTYLFSRVDYQAWLGTARLGLRYFFPLPQEWQWFITAGYELNFVFSPRVTGTTSPPPLYADDVSMDKYAAPSLLPHLGLGLRSQRFTLSLDGQAYKSVAPENDGTFFFANYALRLGLGYRLSRHPDQAR</sequence>
<proteinExistence type="predicted"/>
<keyword evidence="1" id="KW-0732">Signal</keyword>
<keyword evidence="3" id="KW-1185">Reference proteome</keyword>
<name>A0ABP8IPK2_9BACT</name>
<evidence type="ECO:0000313" key="2">
    <source>
        <dbReference type="EMBL" id="GAA4365385.1"/>
    </source>
</evidence>
<feature type="signal peptide" evidence="1">
    <location>
        <begin position="1"/>
        <end position="21"/>
    </location>
</feature>
<evidence type="ECO:0008006" key="4">
    <source>
        <dbReference type="Google" id="ProtNLM"/>
    </source>
</evidence>
<accession>A0ABP8IPK2</accession>
<evidence type="ECO:0000313" key="3">
    <source>
        <dbReference type="Proteomes" id="UP001501153"/>
    </source>
</evidence>
<evidence type="ECO:0000256" key="1">
    <source>
        <dbReference type="SAM" id="SignalP"/>
    </source>
</evidence>